<dbReference type="PANTHER" id="PTHR13696">
    <property type="entry name" value="P-LOOP CONTAINING NUCLEOSIDE TRIPHOSPHATE HYDROLASE"/>
    <property type="match status" value="1"/>
</dbReference>
<dbReference type="KEGG" id="nfl:COO91_03402"/>
<dbReference type="EMBL" id="CP024785">
    <property type="protein sequence ID" value="AUB37457.1"/>
    <property type="molecule type" value="Genomic_DNA"/>
</dbReference>
<evidence type="ECO:0000313" key="2">
    <source>
        <dbReference type="EMBL" id="AUB37457.1"/>
    </source>
</evidence>
<organism evidence="2 3">
    <name type="scientific">Nostoc flagelliforme CCNUN1</name>
    <dbReference type="NCBI Taxonomy" id="2038116"/>
    <lineage>
        <taxon>Bacteria</taxon>
        <taxon>Bacillati</taxon>
        <taxon>Cyanobacteriota</taxon>
        <taxon>Cyanophyceae</taxon>
        <taxon>Nostocales</taxon>
        <taxon>Nostocaceae</taxon>
        <taxon>Nostoc</taxon>
    </lineage>
</organism>
<dbReference type="Gene3D" id="3.40.50.300">
    <property type="entry name" value="P-loop containing nucleotide triphosphate hydrolases"/>
    <property type="match status" value="1"/>
</dbReference>
<reference evidence="2 3" key="1">
    <citation type="submission" date="2017-11" db="EMBL/GenBank/DDBJ databases">
        <title>Complete genome of a free-living desiccation-tolerant cyanobacterium and its photosynthetic adaptation to extreme terrestrial habitat.</title>
        <authorList>
            <person name="Shang J."/>
        </authorList>
    </citation>
    <scope>NUCLEOTIDE SEQUENCE [LARGE SCALE GENOMIC DNA]</scope>
    <source>
        <strain evidence="2 3">CCNUN1</strain>
    </source>
</reference>
<dbReference type="Pfam" id="PF13614">
    <property type="entry name" value="AAA_31"/>
    <property type="match status" value="1"/>
</dbReference>
<dbReference type="PANTHER" id="PTHR13696:SF99">
    <property type="entry name" value="COBYRINIC ACID AC-DIAMIDE SYNTHASE"/>
    <property type="match status" value="1"/>
</dbReference>
<name>A0A2K8SPU2_9NOSO</name>
<protein>
    <submittedName>
        <fullName evidence="2">Cellulose biosynthesis protein BcsQ</fullName>
    </submittedName>
</protein>
<evidence type="ECO:0000313" key="3">
    <source>
        <dbReference type="Proteomes" id="UP000232003"/>
    </source>
</evidence>
<feature type="domain" description="AAA" evidence="1">
    <location>
        <begin position="4"/>
        <end position="200"/>
    </location>
</feature>
<dbReference type="InterPro" id="IPR025669">
    <property type="entry name" value="AAA_dom"/>
</dbReference>
<dbReference type="Proteomes" id="UP000232003">
    <property type="component" value="Chromosome"/>
</dbReference>
<dbReference type="AlphaFoldDB" id="A0A2K8SPU2"/>
<sequence>MLTYAFWNNKGGTGKTSLAFQTICRYADRNPSKRILAVDVCPQANLSELFLGGLTNSGSKNLLERQGLIPRCSVGGYFQLRLPSPFTAPDFSVQDFLTKPAEYNPTIPQNVDLFCGDPLLELQANAINTLANTQIPGTDTWIEIIDWIKDALDQVRDEYDVVFIDANPSFSIYTQIALSTTNRLVLPVMADDSSRRAIQNAFSLIYGLKLPSDIYSKYAFVTKLEQAERSLPQVHVVAKNRITQYMGPASAYAAVLRSIEQDVSILINSNPKIFTFSQVNKGIVEIRDFQTTGVVAFARGCPFYRLASGKLDIGGHRVQIQELYKTDCIKAIDALVDML</sequence>
<dbReference type="SUPFAM" id="SSF52540">
    <property type="entry name" value="P-loop containing nucleoside triphosphate hydrolases"/>
    <property type="match status" value="1"/>
</dbReference>
<dbReference type="RefSeq" id="WP_100899091.1">
    <property type="nucleotide sequence ID" value="NZ_CAWNNC010000001.1"/>
</dbReference>
<dbReference type="OrthoDB" id="477717at2"/>
<dbReference type="InterPro" id="IPR050678">
    <property type="entry name" value="DNA_Partitioning_ATPase"/>
</dbReference>
<dbReference type="InterPro" id="IPR027417">
    <property type="entry name" value="P-loop_NTPase"/>
</dbReference>
<gene>
    <name evidence="2" type="ORF">COO91_03402</name>
</gene>
<keyword evidence="3" id="KW-1185">Reference proteome</keyword>
<evidence type="ECO:0000259" key="1">
    <source>
        <dbReference type="Pfam" id="PF13614"/>
    </source>
</evidence>
<proteinExistence type="predicted"/>
<accession>A0A2K8SPU2</accession>